<protein>
    <submittedName>
        <fullName evidence="1">Uncharacterized protein</fullName>
    </submittedName>
</protein>
<comment type="caution">
    <text evidence="1">The sequence shown here is derived from an EMBL/GenBank/DDBJ whole genome shotgun (WGS) entry which is preliminary data.</text>
</comment>
<evidence type="ECO:0000313" key="2">
    <source>
        <dbReference type="Proteomes" id="UP001283361"/>
    </source>
</evidence>
<organism evidence="1 2">
    <name type="scientific">Elysia crispata</name>
    <name type="common">lettuce slug</name>
    <dbReference type="NCBI Taxonomy" id="231223"/>
    <lineage>
        <taxon>Eukaryota</taxon>
        <taxon>Metazoa</taxon>
        <taxon>Spiralia</taxon>
        <taxon>Lophotrochozoa</taxon>
        <taxon>Mollusca</taxon>
        <taxon>Gastropoda</taxon>
        <taxon>Heterobranchia</taxon>
        <taxon>Euthyneura</taxon>
        <taxon>Panpulmonata</taxon>
        <taxon>Sacoglossa</taxon>
        <taxon>Placobranchoidea</taxon>
        <taxon>Plakobranchidae</taxon>
        <taxon>Elysia</taxon>
    </lineage>
</organism>
<dbReference type="EMBL" id="JAWDGP010005262">
    <property type="protein sequence ID" value="KAK3758584.1"/>
    <property type="molecule type" value="Genomic_DNA"/>
</dbReference>
<dbReference type="AlphaFoldDB" id="A0AAE0YWJ1"/>
<proteinExistence type="predicted"/>
<keyword evidence="2" id="KW-1185">Reference proteome</keyword>
<gene>
    <name evidence="1" type="ORF">RRG08_041234</name>
</gene>
<accession>A0AAE0YWJ1</accession>
<sequence length="1195" mass="141255">MHLYTPLSPIIPSLKTKLALSAERPGNQSFNKKWVLYKRDGGLLCEEPVKRALDWETEMVVCYTKNQSRERWTGKQRWWFVIPRTSQESAGLGNRDGGLLYQEPVKRALDWETEMVVCYAKNQSRERWTGKQRWWFVIPRTSQESAGLGNRDGGLLYQEPVKRALDWETEMVVCYTKNQSRERWTGKQRWWFVIPRTSQESAGLGNRDGGLLYEEPVKRALDWETEMVVCYAKNQSRERWTGKQRWWFVMRRTSQESAGLGNRDGGLLYQEPVKRALDWETEMVVCYTKNQSRERWTGKQRWWFVIPRTSQESAGLGNRDGGLLYQEPVKRALDWETEMVVCYTKNQSRERWTGKQRWWFVIPRTSQESAGLGNRDGGLLYQEPVKRALDWETEMVVCYTKNQSRERWTGKQRWWFVMRRTSQESAGLGNRDGGLLYQEPVKRALDWETEMVVCYTKNQSRERWTGKQRWWFVIPRTSQESAGLGNRDGGLLYQEPVKRALDWETEMVVCYTKNQSRERWTGKQRWWFVIPRTSQESAGLGNRDGGLLYQEPVKRALDWETEMVVCYTKNQSRERWTGKQRWWFVMRRTSQESAGLGNRDGGLLYQEPVKRALDWETEMVVCYAKNQSRERWTGKQRWWFVIPRTSQESAGLGNRDGGLLYQEPVKRALDWETEMVVCYTKNQSRERWTGKQRWWFVIPRTSQESAGLGNRDGGLLYQEPVKRALDWETEMVVCYTKNQSRERWTGKQRWWFVIPRTSQESAGLGNRDGGLLYQEPVKRALDWETEMVVCYAKNQSRERWTGKQRWWFVIPRTSQESAGLGNRDGGLLCEESVKRALDWETEMVVCYTKNQSRERWTGKQRWWFVMRRTSQESAGLGNRDGGLLYQEPVKRALDWETEMVVCYAKNQSRERWTGKQRWWFVMRRTSQESAGLGNRDGGLLYQEPVKRALDWETEMVVCYAKNQSRERWTGKQRWWFVMRRTSQESAGLGNRDGGLLCEEPVKRALDWETEMVVCYTKNQSRERWTGKQRWWFVIPRTSQESAGLGNRDGGLLYQEPVKRALDWETEMVVCYAKNQSRERWTGKQRWWFVIPRTSQESAGLGNRDGGLLCQEPVKRALDWETEMVVCYTKNQSRERWTGKQRWWFVIPRTSQESAGLGNRDGGLLNQEPVKRALDWETEMEESDSAKLAVSVVGRV</sequence>
<dbReference type="Proteomes" id="UP001283361">
    <property type="component" value="Unassembled WGS sequence"/>
</dbReference>
<reference evidence="1" key="1">
    <citation type="journal article" date="2023" name="G3 (Bethesda)">
        <title>A reference genome for the long-term kleptoplast-retaining sea slug Elysia crispata morphotype clarki.</title>
        <authorList>
            <person name="Eastman K.E."/>
            <person name="Pendleton A.L."/>
            <person name="Shaikh M.A."/>
            <person name="Suttiyut T."/>
            <person name="Ogas R."/>
            <person name="Tomko P."/>
            <person name="Gavelis G."/>
            <person name="Widhalm J.R."/>
            <person name="Wisecaver J.H."/>
        </authorList>
    </citation>
    <scope>NUCLEOTIDE SEQUENCE</scope>
    <source>
        <strain evidence="1">ECLA1</strain>
    </source>
</reference>
<evidence type="ECO:0000313" key="1">
    <source>
        <dbReference type="EMBL" id="KAK3758584.1"/>
    </source>
</evidence>
<name>A0AAE0YWJ1_9GAST</name>